<evidence type="ECO:0000313" key="1">
    <source>
        <dbReference type="EMBL" id="RUS81313.1"/>
    </source>
</evidence>
<protein>
    <submittedName>
        <fullName evidence="1">Uncharacterized protein</fullName>
    </submittedName>
</protein>
<sequence>MEEGGWEGKGHWRKEEWSGTGRGWDDRALVLTGYRWGETVLDQVLNRRVKTINFGHRDYTTGDRIMHLSEHVTCHLSSAEDRYGKEKGGTSCSIQSWVQGQNKKTINCFCQQLIETGAFKSVDHIFPQRGHTFLPSDRDFNSIELRKRKVMPLIPSEWIEVIKESRLCQTFIVKEIKQEDFKDFKKASDETIKAAWKSDTGHTVKYREVMWFSYG</sequence>
<keyword evidence="2" id="KW-1185">Reference proteome</keyword>
<organism evidence="1 2">
    <name type="scientific">Elysia chlorotica</name>
    <name type="common">Eastern emerald elysia</name>
    <name type="synonym">Sea slug</name>
    <dbReference type="NCBI Taxonomy" id="188477"/>
    <lineage>
        <taxon>Eukaryota</taxon>
        <taxon>Metazoa</taxon>
        <taxon>Spiralia</taxon>
        <taxon>Lophotrochozoa</taxon>
        <taxon>Mollusca</taxon>
        <taxon>Gastropoda</taxon>
        <taxon>Heterobranchia</taxon>
        <taxon>Euthyneura</taxon>
        <taxon>Panpulmonata</taxon>
        <taxon>Sacoglossa</taxon>
        <taxon>Placobranchoidea</taxon>
        <taxon>Plakobranchidae</taxon>
        <taxon>Elysia</taxon>
    </lineage>
</organism>
<proteinExistence type="predicted"/>
<name>A0A433TIE0_ELYCH</name>
<accession>A0A433TIE0</accession>
<reference evidence="1 2" key="1">
    <citation type="submission" date="2019-01" db="EMBL/GenBank/DDBJ databases">
        <title>A draft genome assembly of the solar-powered sea slug Elysia chlorotica.</title>
        <authorList>
            <person name="Cai H."/>
            <person name="Li Q."/>
            <person name="Fang X."/>
            <person name="Li J."/>
            <person name="Curtis N.E."/>
            <person name="Altenburger A."/>
            <person name="Shibata T."/>
            <person name="Feng M."/>
            <person name="Maeda T."/>
            <person name="Schwartz J.A."/>
            <person name="Shigenobu S."/>
            <person name="Lundholm N."/>
            <person name="Nishiyama T."/>
            <person name="Yang H."/>
            <person name="Hasebe M."/>
            <person name="Li S."/>
            <person name="Pierce S.K."/>
            <person name="Wang J."/>
        </authorList>
    </citation>
    <scope>NUCLEOTIDE SEQUENCE [LARGE SCALE GENOMIC DNA]</scope>
    <source>
        <strain evidence="1">EC2010</strain>
        <tissue evidence="1">Whole organism of an adult</tissue>
    </source>
</reference>
<dbReference type="OrthoDB" id="6611988at2759"/>
<evidence type="ECO:0000313" key="2">
    <source>
        <dbReference type="Proteomes" id="UP000271974"/>
    </source>
</evidence>
<dbReference type="EMBL" id="RQTK01000344">
    <property type="protein sequence ID" value="RUS81313.1"/>
    <property type="molecule type" value="Genomic_DNA"/>
</dbReference>
<dbReference type="AlphaFoldDB" id="A0A433TIE0"/>
<gene>
    <name evidence="1" type="ORF">EGW08_010920</name>
</gene>
<comment type="caution">
    <text evidence="1">The sequence shown here is derived from an EMBL/GenBank/DDBJ whole genome shotgun (WGS) entry which is preliminary data.</text>
</comment>
<dbReference type="Proteomes" id="UP000271974">
    <property type="component" value="Unassembled WGS sequence"/>
</dbReference>